<evidence type="ECO:0000313" key="4">
    <source>
        <dbReference type="Proteomes" id="UP000290288"/>
    </source>
</evidence>
<dbReference type="AlphaFoldDB" id="A0A4Q2DBJ6"/>
<dbReference type="STRING" id="2316362.A0A4Q2DBJ6"/>
<dbReference type="EMBL" id="SDEE01000406">
    <property type="protein sequence ID" value="RXW16739.1"/>
    <property type="molecule type" value="Genomic_DNA"/>
</dbReference>
<keyword evidence="2" id="KW-0472">Membrane</keyword>
<keyword evidence="2" id="KW-1133">Transmembrane helix</keyword>
<organism evidence="3 4">
    <name type="scientific">Candolleomyces aberdarensis</name>
    <dbReference type="NCBI Taxonomy" id="2316362"/>
    <lineage>
        <taxon>Eukaryota</taxon>
        <taxon>Fungi</taxon>
        <taxon>Dikarya</taxon>
        <taxon>Basidiomycota</taxon>
        <taxon>Agaricomycotina</taxon>
        <taxon>Agaricomycetes</taxon>
        <taxon>Agaricomycetidae</taxon>
        <taxon>Agaricales</taxon>
        <taxon>Agaricineae</taxon>
        <taxon>Psathyrellaceae</taxon>
        <taxon>Candolleomyces</taxon>
    </lineage>
</organism>
<evidence type="ECO:0000256" key="2">
    <source>
        <dbReference type="SAM" id="Phobius"/>
    </source>
</evidence>
<accession>A0A4Q2DBJ6</accession>
<gene>
    <name evidence="3" type="ORF">EST38_g9116</name>
</gene>
<sequence length="363" mass="39091">MSSSRATYLPLTEQTLSQEHLSLLQAYQSRSSWIWINEVAPYTAPNSPSGEQRGFRFTYLHNDPTKTPSNATIVLSVDNYFALYINGAIVHEADPRNDLFAAQAFSVPLEPPSNKIVFAVRAINGRLNTLDTENPAGLITALKINFQGSEASEVLVSGPDMKWVGESLLAPGWEETDFDDGSWQTAVVYPSAIANATWPPDRRRLPLTIAVGAKPNSIAGRGSDGNLQPGAWAGIVVGAALLLAALAVIATFFFTRRRYQPKKRESIASSSYVAYVSAPATIQTTPYPLSPIHQEQVTSFTPGPEVVEQGDHPPAYMGSENATGSALSTSGRSSEQQPPGSQYQVHRASAHKSSTSASGLTNR</sequence>
<evidence type="ECO:0000313" key="3">
    <source>
        <dbReference type="EMBL" id="RXW16739.1"/>
    </source>
</evidence>
<proteinExistence type="predicted"/>
<keyword evidence="4" id="KW-1185">Reference proteome</keyword>
<protein>
    <submittedName>
        <fullName evidence="3">Uncharacterized protein</fullName>
    </submittedName>
</protein>
<dbReference type="OrthoDB" id="10036721at2759"/>
<reference evidence="3 4" key="1">
    <citation type="submission" date="2019-01" db="EMBL/GenBank/DDBJ databases">
        <title>Draft genome sequence of Psathyrella aberdarensis IHI B618.</title>
        <authorList>
            <person name="Buettner E."/>
            <person name="Kellner H."/>
        </authorList>
    </citation>
    <scope>NUCLEOTIDE SEQUENCE [LARGE SCALE GENOMIC DNA]</scope>
    <source>
        <strain evidence="3 4">IHI B618</strain>
    </source>
</reference>
<feature type="region of interest" description="Disordered" evidence="1">
    <location>
        <begin position="299"/>
        <end position="363"/>
    </location>
</feature>
<name>A0A4Q2DBJ6_9AGAR</name>
<keyword evidence="2" id="KW-0812">Transmembrane</keyword>
<dbReference type="Proteomes" id="UP000290288">
    <property type="component" value="Unassembled WGS sequence"/>
</dbReference>
<feature type="compositionally biased region" description="Polar residues" evidence="1">
    <location>
        <begin position="351"/>
        <end position="363"/>
    </location>
</feature>
<dbReference type="Gene3D" id="2.60.120.260">
    <property type="entry name" value="Galactose-binding domain-like"/>
    <property type="match status" value="1"/>
</dbReference>
<evidence type="ECO:0000256" key="1">
    <source>
        <dbReference type="SAM" id="MobiDB-lite"/>
    </source>
</evidence>
<comment type="caution">
    <text evidence="3">The sequence shown here is derived from an EMBL/GenBank/DDBJ whole genome shotgun (WGS) entry which is preliminary data.</text>
</comment>
<feature type="compositionally biased region" description="Polar residues" evidence="1">
    <location>
        <begin position="320"/>
        <end position="344"/>
    </location>
</feature>
<feature type="transmembrane region" description="Helical" evidence="2">
    <location>
        <begin position="231"/>
        <end position="254"/>
    </location>
</feature>